<keyword evidence="9" id="KW-0802">TPR repeat</keyword>
<dbReference type="OMA" id="DKWANKW"/>
<dbReference type="InterPro" id="IPR044862">
    <property type="entry name" value="Pro_4_hyd_alph_FE2OG_OXY"/>
</dbReference>
<dbReference type="InterPro" id="IPR005123">
    <property type="entry name" value="Oxoglu/Fe-dep_dioxygenase_dom"/>
</dbReference>
<reference evidence="23 24" key="1">
    <citation type="submission" date="2018-05" db="EMBL/GenBank/DDBJ databases">
        <authorList>
            <person name="Datahose"/>
        </authorList>
    </citation>
    <scope>NUCLEOTIDE SEQUENCE</scope>
</reference>
<feature type="coiled-coil region" evidence="20">
    <location>
        <begin position="110"/>
        <end position="137"/>
    </location>
</feature>
<dbReference type="SMART" id="SM00702">
    <property type="entry name" value="P4Hc"/>
    <property type="match status" value="1"/>
</dbReference>
<dbReference type="Proteomes" id="UP000265100">
    <property type="component" value="Chromosome 14"/>
</dbReference>
<evidence type="ECO:0000256" key="19">
    <source>
        <dbReference type="ARBA" id="ARBA00083477"/>
    </source>
</evidence>
<keyword evidence="10" id="KW-0256">Endoplasmic reticulum</keyword>
<dbReference type="GO" id="GO:0005506">
    <property type="term" value="F:iron ion binding"/>
    <property type="evidence" value="ECO:0007669"/>
    <property type="project" value="InterPro"/>
</dbReference>
<dbReference type="OrthoDB" id="420380at2759"/>
<evidence type="ECO:0000256" key="15">
    <source>
        <dbReference type="ARBA" id="ARBA00023180"/>
    </source>
</evidence>
<gene>
    <name evidence="23" type="primary">P4HA3</name>
</gene>
<keyword evidence="8 21" id="KW-0732">Signal</keyword>
<comment type="catalytic activity">
    <reaction evidence="16">
        <text>L-prolyl-[collagen] + 2-oxoglutarate + O2 = trans-4-hydroxy-L-prolyl-[collagen] + succinate + CO2</text>
        <dbReference type="Rhea" id="RHEA:18945"/>
        <dbReference type="Rhea" id="RHEA-COMP:11676"/>
        <dbReference type="Rhea" id="RHEA-COMP:11680"/>
        <dbReference type="ChEBI" id="CHEBI:15379"/>
        <dbReference type="ChEBI" id="CHEBI:16526"/>
        <dbReference type="ChEBI" id="CHEBI:16810"/>
        <dbReference type="ChEBI" id="CHEBI:30031"/>
        <dbReference type="ChEBI" id="CHEBI:50342"/>
        <dbReference type="ChEBI" id="CHEBI:61965"/>
        <dbReference type="EC" id="1.14.11.2"/>
    </reaction>
    <physiologicalReaction direction="left-to-right" evidence="16">
        <dbReference type="Rhea" id="RHEA:18946"/>
    </physiologicalReaction>
</comment>
<evidence type="ECO:0000256" key="11">
    <source>
        <dbReference type="ARBA" id="ARBA00022896"/>
    </source>
</evidence>
<accession>A0A3P8NJT2</accession>
<evidence type="ECO:0000256" key="13">
    <source>
        <dbReference type="ARBA" id="ARBA00023002"/>
    </source>
</evidence>
<sequence>KRADSSLSEMKFCVLVCFLSGLLSVVRGEMYTSLLNVKQAVRVERKLIDYLRTYIDHELDRLEDIKRFYAKVSNLHTELYKGPAVTMANPLVAFTLIKRLHSEWLNVVYSNEALENLQALRSSYEEEEADLPNLEDLQGAAKGLMRLQDVYALQVSSLVRGRFQRVTNGESVDVYMPAVSVQLSGDDCFLVGKVAYEQEDYYHSVQWLEESARLFRGAGEEWSPENEGTLEDALDHLAFSHFKTGNVSYALSLSQELLHHNPMNGRVLQNVKKYEKLLVAAGPPRGTGLTRPSSSFLRTRDTYERLCRTRGSQRRHFANPQLFCDYFTNNNPALILMPAEREVVSLQPYVVLYHDFVTDTEAEDIKSLAQPGLRRSVVAAGEKQATADYRISKSAWLKGSAQSIVGKLDQRISLLTGLNVKHPYGEYLQVVNYGIGGHYEPHFDHATSPSSPVFKLKTGNRVATFMIYLSPVEAGGSTAFIYANFSVPVVEKAAIFWWNLHRNGEGNDDTLHAGCPVLIGDKWVANKWIHEYGQEFQHCCSLNPQE</sequence>
<dbReference type="Gene3D" id="2.60.120.620">
    <property type="entry name" value="q2cbj1_9rhob like domain"/>
    <property type="match status" value="1"/>
</dbReference>
<dbReference type="GeneTree" id="ENSGT00940000158967"/>
<evidence type="ECO:0000256" key="21">
    <source>
        <dbReference type="SAM" id="SignalP"/>
    </source>
</evidence>
<feature type="chain" id="PRO_5044270265" description="Prolyl 4-hydroxylase subunit alpha-3" evidence="21">
    <location>
        <begin position="29"/>
        <end position="546"/>
    </location>
</feature>
<reference evidence="24" key="2">
    <citation type="submission" date="2023-03" db="EMBL/GenBank/DDBJ databases">
        <authorList>
            <consortium name="Wellcome Sanger Institute Data Sharing"/>
        </authorList>
    </citation>
    <scope>NUCLEOTIDE SEQUENCE [LARGE SCALE GENOMIC DNA]</scope>
</reference>
<dbReference type="FunFam" id="2.60.120.620:FF:000013">
    <property type="entry name" value="Prolyl 4-hydroxylase subunit alpha 3"/>
    <property type="match status" value="1"/>
</dbReference>
<evidence type="ECO:0000256" key="17">
    <source>
        <dbReference type="ARBA" id="ARBA00066245"/>
    </source>
</evidence>
<dbReference type="EC" id="1.14.11.2" evidence="6"/>
<evidence type="ECO:0000256" key="2">
    <source>
        <dbReference type="ARBA" id="ARBA00001961"/>
    </source>
</evidence>
<dbReference type="Gene3D" id="1.25.40.10">
    <property type="entry name" value="Tetratricopeptide repeat domain"/>
    <property type="match status" value="1"/>
</dbReference>
<evidence type="ECO:0000256" key="8">
    <source>
        <dbReference type="ARBA" id="ARBA00022729"/>
    </source>
</evidence>
<dbReference type="Ensembl" id="ENSACLT00000005161.2">
    <property type="protein sequence ID" value="ENSACLP00000005057.2"/>
    <property type="gene ID" value="ENSACLG00000003394.2"/>
</dbReference>
<comment type="cofactor">
    <cofactor evidence="1">
        <name>Fe(2+)</name>
        <dbReference type="ChEBI" id="CHEBI:29033"/>
    </cofactor>
</comment>
<comment type="subcellular location">
    <subcellularLocation>
        <location evidence="4">Endoplasmic reticulum lumen</location>
    </subcellularLocation>
</comment>
<comment type="function">
    <text evidence="3">Catalyzes the post-translational formation of 4-hydroxyproline in -Xaa-Pro-Gly- sequences in collagens and other proteins.</text>
</comment>
<comment type="cofactor">
    <cofactor evidence="2">
        <name>L-ascorbate</name>
        <dbReference type="ChEBI" id="CHEBI:38290"/>
    </cofactor>
</comment>
<evidence type="ECO:0000259" key="22">
    <source>
        <dbReference type="PROSITE" id="PS51471"/>
    </source>
</evidence>
<reference evidence="23" key="4">
    <citation type="submission" date="2025-09" db="UniProtKB">
        <authorList>
            <consortium name="Ensembl"/>
        </authorList>
    </citation>
    <scope>IDENTIFICATION</scope>
</reference>
<dbReference type="InterPro" id="IPR013547">
    <property type="entry name" value="P4H_N"/>
</dbReference>
<evidence type="ECO:0000256" key="6">
    <source>
        <dbReference type="ARBA" id="ARBA00012269"/>
    </source>
</evidence>
<evidence type="ECO:0000256" key="9">
    <source>
        <dbReference type="ARBA" id="ARBA00022803"/>
    </source>
</evidence>
<keyword evidence="13" id="KW-0560">Oxidoreductase</keyword>
<keyword evidence="7" id="KW-0479">Metal-binding</keyword>
<name>A0A3P8NJT2_ASTCA</name>
<keyword evidence="24" id="KW-1185">Reference proteome</keyword>
<dbReference type="AlphaFoldDB" id="A0A3P8NJT2"/>
<comment type="subunit">
    <text evidence="17">Heterotetramer of two alpha-3 chains and two beta chains (the beta chain is the multi-functional PDI).</text>
</comment>
<dbReference type="GO" id="GO:0004656">
    <property type="term" value="F:procollagen-proline 4-dioxygenase activity"/>
    <property type="evidence" value="ECO:0007669"/>
    <property type="project" value="UniProtKB-EC"/>
</dbReference>
<evidence type="ECO:0000313" key="23">
    <source>
        <dbReference type="Ensembl" id="ENSACLP00000005057.2"/>
    </source>
</evidence>
<evidence type="ECO:0000256" key="16">
    <source>
        <dbReference type="ARBA" id="ARBA00052531"/>
    </source>
</evidence>
<keyword evidence="20" id="KW-0175">Coiled coil</keyword>
<evidence type="ECO:0000256" key="7">
    <source>
        <dbReference type="ARBA" id="ARBA00022723"/>
    </source>
</evidence>
<dbReference type="SUPFAM" id="SSF48452">
    <property type="entry name" value="TPR-like"/>
    <property type="match status" value="1"/>
</dbReference>
<dbReference type="Gene3D" id="6.10.140.1460">
    <property type="match status" value="1"/>
</dbReference>
<dbReference type="PANTHER" id="PTHR10869:SF223">
    <property type="entry name" value="PROLYL 4-HYDROXYLASE SUBUNIT ALPHA-3"/>
    <property type="match status" value="1"/>
</dbReference>
<dbReference type="STRING" id="8154.ENSACLP00000005057"/>
<feature type="signal peptide" evidence="21">
    <location>
        <begin position="1"/>
        <end position="28"/>
    </location>
</feature>
<dbReference type="InterPro" id="IPR006620">
    <property type="entry name" value="Pro_4_hyd_alph"/>
</dbReference>
<dbReference type="PANTHER" id="PTHR10869">
    <property type="entry name" value="PROLYL 4-HYDROXYLASE ALPHA SUBUNIT"/>
    <property type="match status" value="1"/>
</dbReference>
<dbReference type="GO" id="GO:0031418">
    <property type="term" value="F:L-ascorbic acid binding"/>
    <property type="evidence" value="ECO:0007669"/>
    <property type="project" value="UniProtKB-KW"/>
</dbReference>
<evidence type="ECO:0000313" key="24">
    <source>
        <dbReference type="Proteomes" id="UP000265100"/>
    </source>
</evidence>
<reference evidence="23" key="3">
    <citation type="submission" date="2025-08" db="UniProtKB">
        <authorList>
            <consortium name="Ensembl"/>
        </authorList>
    </citation>
    <scope>IDENTIFICATION</scope>
</reference>
<keyword evidence="12" id="KW-0223">Dioxygenase</keyword>
<dbReference type="Pfam" id="PF08336">
    <property type="entry name" value="P4Ha_N"/>
    <property type="match status" value="1"/>
</dbReference>
<dbReference type="InterPro" id="IPR011990">
    <property type="entry name" value="TPR-like_helical_dom_sf"/>
</dbReference>
<keyword evidence="14" id="KW-0408">Iron</keyword>
<evidence type="ECO:0000256" key="1">
    <source>
        <dbReference type="ARBA" id="ARBA00001954"/>
    </source>
</evidence>
<protein>
    <recommendedName>
        <fullName evidence="18">Prolyl 4-hydroxylase subunit alpha-3</fullName>
        <ecNumber evidence="6">1.14.11.2</ecNumber>
    </recommendedName>
    <alternativeName>
        <fullName evidence="19">Procollagen-proline,2-oxoglutarate-4-dioxygenase subunit alpha-3</fullName>
    </alternativeName>
</protein>
<evidence type="ECO:0000256" key="14">
    <source>
        <dbReference type="ARBA" id="ARBA00023004"/>
    </source>
</evidence>
<evidence type="ECO:0000256" key="5">
    <source>
        <dbReference type="ARBA" id="ARBA00006511"/>
    </source>
</evidence>
<evidence type="ECO:0000256" key="10">
    <source>
        <dbReference type="ARBA" id="ARBA00022824"/>
    </source>
</evidence>
<keyword evidence="15" id="KW-0325">Glycoprotein</keyword>
<feature type="domain" description="Fe2OG dioxygenase" evidence="22">
    <location>
        <begin position="424"/>
        <end position="531"/>
    </location>
</feature>
<dbReference type="InterPro" id="IPR045054">
    <property type="entry name" value="P4HA-like"/>
</dbReference>
<evidence type="ECO:0000256" key="20">
    <source>
        <dbReference type="SAM" id="Coils"/>
    </source>
</evidence>
<evidence type="ECO:0000256" key="12">
    <source>
        <dbReference type="ARBA" id="ARBA00022964"/>
    </source>
</evidence>
<evidence type="ECO:0000256" key="18">
    <source>
        <dbReference type="ARBA" id="ARBA00070101"/>
    </source>
</evidence>
<proteinExistence type="inferred from homology"/>
<dbReference type="Pfam" id="PF23558">
    <property type="entry name" value="TPR_P4H"/>
    <property type="match status" value="1"/>
</dbReference>
<dbReference type="InterPro" id="IPR059068">
    <property type="entry name" value="TPR_P4H"/>
</dbReference>
<dbReference type="FunFam" id="1.25.40.10:FF:000161">
    <property type="entry name" value="prolyl 4-hydroxylase subunit alpha-3 isoform X1"/>
    <property type="match status" value="1"/>
</dbReference>
<dbReference type="Pfam" id="PF13640">
    <property type="entry name" value="2OG-FeII_Oxy_3"/>
    <property type="match status" value="1"/>
</dbReference>
<dbReference type="PROSITE" id="PS51471">
    <property type="entry name" value="FE2OG_OXY"/>
    <property type="match status" value="1"/>
</dbReference>
<comment type="similarity">
    <text evidence="5">Belongs to the P4HA family.</text>
</comment>
<organism evidence="23 24">
    <name type="scientific">Astatotilapia calliptera</name>
    <name type="common">Eastern happy</name>
    <name type="synonym">Chromis callipterus</name>
    <dbReference type="NCBI Taxonomy" id="8154"/>
    <lineage>
        <taxon>Eukaryota</taxon>
        <taxon>Metazoa</taxon>
        <taxon>Chordata</taxon>
        <taxon>Craniata</taxon>
        <taxon>Vertebrata</taxon>
        <taxon>Euteleostomi</taxon>
        <taxon>Actinopterygii</taxon>
        <taxon>Neopterygii</taxon>
        <taxon>Teleostei</taxon>
        <taxon>Neoteleostei</taxon>
        <taxon>Acanthomorphata</taxon>
        <taxon>Ovalentaria</taxon>
        <taxon>Cichlomorphae</taxon>
        <taxon>Cichliformes</taxon>
        <taxon>Cichlidae</taxon>
        <taxon>African cichlids</taxon>
        <taxon>Pseudocrenilabrinae</taxon>
        <taxon>Haplochromini</taxon>
        <taxon>Astatotilapia</taxon>
    </lineage>
</organism>
<keyword evidence="11" id="KW-0847">Vitamin C</keyword>
<dbReference type="GO" id="GO:0005788">
    <property type="term" value="C:endoplasmic reticulum lumen"/>
    <property type="evidence" value="ECO:0007669"/>
    <property type="project" value="UniProtKB-SubCell"/>
</dbReference>
<evidence type="ECO:0000256" key="3">
    <source>
        <dbReference type="ARBA" id="ARBA00002035"/>
    </source>
</evidence>
<dbReference type="Bgee" id="ENSACLG00000003394">
    <property type="expression patterns" value="Expressed in liver and 2 other cell types or tissues"/>
</dbReference>
<evidence type="ECO:0000256" key="4">
    <source>
        <dbReference type="ARBA" id="ARBA00004319"/>
    </source>
</evidence>